<evidence type="ECO:0000313" key="12">
    <source>
        <dbReference type="Proteomes" id="UP000509367"/>
    </source>
</evidence>
<dbReference type="GO" id="GO:0006935">
    <property type="term" value="P:chemotaxis"/>
    <property type="evidence" value="ECO:0007669"/>
    <property type="project" value="UniProtKB-KW"/>
</dbReference>
<gene>
    <name evidence="11" type="ORF">HTY61_14850</name>
</gene>
<comment type="function">
    <text evidence="1 10">Controls the rotational direction of flagella during chemotaxis.</text>
</comment>
<protein>
    <recommendedName>
        <fullName evidence="10">Flagellar protein FliL</fullName>
    </recommendedName>
</protein>
<dbReference type="Proteomes" id="UP000509367">
    <property type="component" value="Chromosome"/>
</dbReference>
<evidence type="ECO:0000256" key="7">
    <source>
        <dbReference type="ARBA" id="ARBA00022779"/>
    </source>
</evidence>
<keyword evidence="7 10" id="KW-0283">Flagellar rotation</keyword>
<comment type="similarity">
    <text evidence="3 10">Belongs to the FliL family.</text>
</comment>
<reference evidence="11 12" key="1">
    <citation type="submission" date="2020-06" db="EMBL/GenBank/DDBJ databases">
        <title>Oricola thermophila sp. nov. isolated from a tidal sediments.</title>
        <authorList>
            <person name="Kwon K.K."/>
            <person name="Yang S.-H."/>
            <person name="Park M.-J."/>
        </authorList>
    </citation>
    <scope>NUCLEOTIDE SEQUENCE [LARGE SCALE GENOMIC DNA]</scope>
    <source>
        <strain evidence="11 12">MEBiC13590</strain>
    </source>
</reference>
<dbReference type="GO" id="GO:0009425">
    <property type="term" value="C:bacterial-type flagellum basal body"/>
    <property type="evidence" value="ECO:0007669"/>
    <property type="project" value="InterPro"/>
</dbReference>
<evidence type="ECO:0000256" key="10">
    <source>
        <dbReference type="RuleBase" id="RU364125"/>
    </source>
</evidence>
<keyword evidence="11" id="KW-0282">Flagellum</keyword>
<keyword evidence="12" id="KW-1185">Reference proteome</keyword>
<evidence type="ECO:0000256" key="6">
    <source>
        <dbReference type="ARBA" id="ARBA00022692"/>
    </source>
</evidence>
<dbReference type="GO" id="GO:0071973">
    <property type="term" value="P:bacterial-type flagellum-dependent cell motility"/>
    <property type="evidence" value="ECO:0007669"/>
    <property type="project" value="InterPro"/>
</dbReference>
<sequence length="197" mass="20441">MSLELLEDLEAEEKPEKEGSPLLRLLLVCLAITLLAGGAGFGVGATVLSPVGGTAAAVVAPAPEGAAADAPGGAADAPGAGAASAKSDRVSAAVPARRSTLPSRLTVVDIAPITTNLLDPEDVWIRMELALAYDGPADDAISEEIHQDILAYVHTMKLYNLRGGSGFQHLLEDLNERAAIRSGGRVRRVLVRSFILE</sequence>
<keyword evidence="8 10" id="KW-1133">Transmembrane helix</keyword>
<dbReference type="InterPro" id="IPR005503">
    <property type="entry name" value="FliL"/>
</dbReference>
<evidence type="ECO:0000313" key="11">
    <source>
        <dbReference type="EMBL" id="QKV19639.1"/>
    </source>
</evidence>
<keyword evidence="9 10" id="KW-0472">Membrane</keyword>
<feature type="transmembrane region" description="Helical" evidence="10">
    <location>
        <begin position="21"/>
        <end position="41"/>
    </location>
</feature>
<evidence type="ECO:0000256" key="9">
    <source>
        <dbReference type="ARBA" id="ARBA00023136"/>
    </source>
</evidence>
<evidence type="ECO:0000256" key="2">
    <source>
        <dbReference type="ARBA" id="ARBA00004162"/>
    </source>
</evidence>
<accession>A0A6N1VKA6</accession>
<evidence type="ECO:0000256" key="3">
    <source>
        <dbReference type="ARBA" id="ARBA00008281"/>
    </source>
</evidence>
<keyword evidence="4" id="KW-1003">Cell membrane</keyword>
<proteinExistence type="inferred from homology"/>
<dbReference type="AlphaFoldDB" id="A0A6N1VKA6"/>
<dbReference type="RefSeq" id="WP_175277531.1">
    <property type="nucleotide sequence ID" value="NZ_CP054836.1"/>
</dbReference>
<comment type="subcellular location">
    <subcellularLocation>
        <location evidence="10">Cell inner membrane</location>
    </subcellularLocation>
    <subcellularLocation>
        <location evidence="2">Cell membrane</location>
        <topology evidence="2">Single-pass membrane protein</topology>
    </subcellularLocation>
</comment>
<evidence type="ECO:0000256" key="8">
    <source>
        <dbReference type="ARBA" id="ARBA00022989"/>
    </source>
</evidence>
<dbReference type="EMBL" id="CP054836">
    <property type="protein sequence ID" value="QKV19639.1"/>
    <property type="molecule type" value="Genomic_DNA"/>
</dbReference>
<keyword evidence="11" id="KW-0966">Cell projection</keyword>
<evidence type="ECO:0000256" key="4">
    <source>
        <dbReference type="ARBA" id="ARBA00022475"/>
    </source>
</evidence>
<organism evidence="11 12">
    <name type="scientific">Oricola thermophila</name>
    <dbReference type="NCBI Taxonomy" id="2742145"/>
    <lineage>
        <taxon>Bacteria</taxon>
        <taxon>Pseudomonadati</taxon>
        <taxon>Pseudomonadota</taxon>
        <taxon>Alphaproteobacteria</taxon>
        <taxon>Hyphomicrobiales</taxon>
        <taxon>Ahrensiaceae</taxon>
        <taxon>Oricola</taxon>
    </lineage>
</organism>
<name>A0A6N1VKA6_9HYPH</name>
<dbReference type="Pfam" id="PF03748">
    <property type="entry name" value="FliL"/>
    <property type="match status" value="1"/>
</dbReference>
<keyword evidence="5 10" id="KW-0145">Chemotaxis</keyword>
<dbReference type="KEGG" id="orm:HTY61_14850"/>
<keyword evidence="10" id="KW-0997">Cell inner membrane</keyword>
<keyword evidence="6 10" id="KW-0812">Transmembrane</keyword>
<dbReference type="GO" id="GO:0005886">
    <property type="term" value="C:plasma membrane"/>
    <property type="evidence" value="ECO:0007669"/>
    <property type="project" value="UniProtKB-SubCell"/>
</dbReference>
<keyword evidence="11" id="KW-0969">Cilium</keyword>
<evidence type="ECO:0000256" key="5">
    <source>
        <dbReference type="ARBA" id="ARBA00022500"/>
    </source>
</evidence>
<evidence type="ECO:0000256" key="1">
    <source>
        <dbReference type="ARBA" id="ARBA00002254"/>
    </source>
</evidence>